<evidence type="ECO:0000256" key="1">
    <source>
        <dbReference type="SAM" id="Phobius"/>
    </source>
</evidence>
<keyword evidence="1" id="KW-0812">Transmembrane</keyword>
<reference evidence="3" key="1">
    <citation type="submission" date="2017-09" db="EMBL/GenBank/DDBJ databases">
        <title>Depth-based differentiation of microbial function through sediment-hosted aquifers and enrichment of novel symbionts in the deep terrestrial subsurface.</title>
        <authorList>
            <person name="Probst A.J."/>
            <person name="Ladd B."/>
            <person name="Jarett J.K."/>
            <person name="Geller-Mcgrath D.E."/>
            <person name="Sieber C.M.K."/>
            <person name="Emerson J.B."/>
            <person name="Anantharaman K."/>
            <person name="Thomas B.C."/>
            <person name="Malmstrom R."/>
            <person name="Stieglmeier M."/>
            <person name="Klingl A."/>
            <person name="Woyke T."/>
            <person name="Ryan C.M."/>
            <person name="Banfield J.F."/>
        </authorList>
    </citation>
    <scope>NUCLEOTIDE SEQUENCE [LARGE SCALE GENOMIC DNA]</scope>
</reference>
<feature type="transmembrane region" description="Helical" evidence="1">
    <location>
        <begin position="36"/>
        <end position="62"/>
    </location>
</feature>
<feature type="transmembrane region" description="Helical" evidence="1">
    <location>
        <begin position="6"/>
        <end position="24"/>
    </location>
</feature>
<keyword evidence="2" id="KW-0808">Transferase</keyword>
<dbReference type="GO" id="GO:0016740">
    <property type="term" value="F:transferase activity"/>
    <property type="evidence" value="ECO:0007669"/>
    <property type="project" value="UniProtKB-KW"/>
</dbReference>
<proteinExistence type="predicted"/>
<evidence type="ECO:0000313" key="2">
    <source>
        <dbReference type="EMBL" id="PJA40480.1"/>
    </source>
</evidence>
<accession>A0A2M7X2U7</accession>
<dbReference type="Proteomes" id="UP000230683">
    <property type="component" value="Unassembled WGS sequence"/>
</dbReference>
<name>A0A2M7X2U7_UNCKA</name>
<evidence type="ECO:0000313" key="3">
    <source>
        <dbReference type="Proteomes" id="UP000230683"/>
    </source>
</evidence>
<sequence length="81" mass="9125">ATGAIMSFIGGTVSIYLIFQKLFFNATLADRPLFTLGILTLFLGIIMIMFGMLGELIMRIYFESTGRQTYMIRSISRKSSK</sequence>
<organism evidence="2 3">
    <name type="scientific">candidate division WWE3 bacterium CG_4_9_14_3_um_filter_34_6</name>
    <dbReference type="NCBI Taxonomy" id="1975079"/>
    <lineage>
        <taxon>Bacteria</taxon>
        <taxon>Katanobacteria</taxon>
    </lineage>
</organism>
<protein>
    <submittedName>
        <fullName evidence="2">Glycosyltransferase</fullName>
    </submittedName>
</protein>
<keyword evidence="1" id="KW-1133">Transmembrane helix</keyword>
<dbReference type="EMBL" id="PFWY01000095">
    <property type="protein sequence ID" value="PJA40480.1"/>
    <property type="molecule type" value="Genomic_DNA"/>
</dbReference>
<comment type="caution">
    <text evidence="2">The sequence shown here is derived from an EMBL/GenBank/DDBJ whole genome shotgun (WGS) entry which is preliminary data.</text>
</comment>
<keyword evidence="1" id="KW-0472">Membrane</keyword>
<gene>
    <name evidence="2" type="ORF">CO178_02080</name>
</gene>
<dbReference type="AlphaFoldDB" id="A0A2M7X2U7"/>
<feature type="non-terminal residue" evidence="2">
    <location>
        <position position="1"/>
    </location>
</feature>